<name>A0A2S9Y674_9BACT</name>
<reference evidence="2 3" key="1">
    <citation type="submission" date="2018-03" db="EMBL/GenBank/DDBJ databases">
        <title>Draft Genome Sequences of the Obligatory Marine Myxobacteria Enhygromyxa salina SWB007.</title>
        <authorList>
            <person name="Poehlein A."/>
            <person name="Moghaddam J.A."/>
            <person name="Harms H."/>
            <person name="Alanjari M."/>
            <person name="Koenig G.M."/>
            <person name="Daniel R."/>
            <person name="Schaeberle T.F."/>
        </authorList>
    </citation>
    <scope>NUCLEOTIDE SEQUENCE [LARGE SCALE GENOMIC DNA]</scope>
    <source>
        <strain evidence="2 3">SWB007</strain>
    </source>
</reference>
<evidence type="ECO:0000313" key="2">
    <source>
        <dbReference type="EMBL" id="PRQ00585.1"/>
    </source>
</evidence>
<evidence type="ECO:0000256" key="1">
    <source>
        <dbReference type="SAM" id="SignalP"/>
    </source>
</evidence>
<evidence type="ECO:0000313" key="3">
    <source>
        <dbReference type="Proteomes" id="UP000238823"/>
    </source>
</evidence>
<proteinExistence type="predicted"/>
<dbReference type="EMBL" id="PVNL01000118">
    <property type="protein sequence ID" value="PRQ00585.1"/>
    <property type="molecule type" value="Genomic_DNA"/>
</dbReference>
<dbReference type="RefSeq" id="WP_146158317.1">
    <property type="nucleotide sequence ID" value="NZ_PVNL01000118.1"/>
</dbReference>
<dbReference type="Proteomes" id="UP000238823">
    <property type="component" value="Unassembled WGS sequence"/>
</dbReference>
<dbReference type="AlphaFoldDB" id="A0A2S9Y674"/>
<feature type="chain" id="PRO_5015580323" description="Peptidase M61 catalytic domain-containing protein" evidence="1">
    <location>
        <begin position="22"/>
        <end position="522"/>
    </location>
</feature>
<dbReference type="InterPro" id="IPR027268">
    <property type="entry name" value="Peptidase_M4/M1_CTD_sf"/>
</dbReference>
<feature type="signal peptide" evidence="1">
    <location>
        <begin position="1"/>
        <end position="21"/>
    </location>
</feature>
<evidence type="ECO:0008006" key="4">
    <source>
        <dbReference type="Google" id="ProtNLM"/>
    </source>
</evidence>
<dbReference type="Gene3D" id="1.10.390.10">
    <property type="entry name" value="Neutral Protease Domain 2"/>
    <property type="match status" value="1"/>
</dbReference>
<accession>A0A2S9Y674</accession>
<comment type="caution">
    <text evidence="2">The sequence shown here is derived from an EMBL/GenBank/DDBJ whole genome shotgun (WGS) entry which is preliminary data.</text>
</comment>
<dbReference type="OrthoDB" id="1467486at2"/>
<gene>
    <name evidence="2" type="ORF">ENSA7_60800</name>
</gene>
<sequence length="522" mass="57347">MWTSPLISTICLATSRLLVLAGLIACACAPTPTSVTPSVEDRDTEASGPAARWSYEIRVDEALEQMHVGLCIEGPRPTRLRSSDDAMAFVASARVRGGPTLARDGKHLVVETLGEHGCLDLEIDLDAAVRASGRDSSRLGDSIMVAPDRWLWYPAVVPADIDARARLVLPEGVAATVPWPVIKEDGERDDWRRLDHTAFGWNAWIAFGHYRPIEFTVAQCEFEVAVLDGPRAATDAGIEAWLRAAALSSVELHGRFPRERVSVVVIPTSGWGDAPVLFGMARRGGGGSAMLILNNDATDDELPGEWVATHELLHLGMPLVADPWMSEGFVTYYTEILRARQGLLGHDDEQDRDRGHDEQIRRALAALAKGFRRGGGVRTLAHASDNMRNSGSYGRVYWGGAAIAFDLDVSLREASGGRRSLDDLCVMLQRLALAHRRWQAEELIEMMDAEVARWRAAGELDREIYPSQIISRHLQARSTPAHVEQLDRLAVEIHPSEIRLLANPIDNARLRSGLFASKNPPP</sequence>
<organism evidence="2 3">
    <name type="scientific">Enhygromyxa salina</name>
    <dbReference type="NCBI Taxonomy" id="215803"/>
    <lineage>
        <taxon>Bacteria</taxon>
        <taxon>Pseudomonadati</taxon>
        <taxon>Myxococcota</taxon>
        <taxon>Polyangia</taxon>
        <taxon>Nannocystales</taxon>
        <taxon>Nannocystaceae</taxon>
        <taxon>Enhygromyxa</taxon>
    </lineage>
</organism>
<protein>
    <recommendedName>
        <fullName evidence="4">Peptidase M61 catalytic domain-containing protein</fullName>
    </recommendedName>
</protein>
<keyword evidence="1" id="KW-0732">Signal</keyword>